<feature type="domain" description="Multidrug resistance protein MdtA-like barrel-sandwich hybrid" evidence="7">
    <location>
        <begin position="71"/>
        <end position="198"/>
    </location>
</feature>
<evidence type="ECO:0000256" key="2">
    <source>
        <dbReference type="ARBA" id="ARBA00009477"/>
    </source>
</evidence>
<dbReference type="InterPro" id="IPR058792">
    <property type="entry name" value="Beta-barrel_RND_2"/>
</dbReference>
<comment type="similarity">
    <text evidence="2">Belongs to the membrane fusion protein (MFP) (TC 8.A.1) family.</text>
</comment>
<organism evidence="10 11">
    <name type="scientific">Pedobacter alpinus</name>
    <dbReference type="NCBI Taxonomy" id="1590643"/>
    <lineage>
        <taxon>Bacteria</taxon>
        <taxon>Pseudomonadati</taxon>
        <taxon>Bacteroidota</taxon>
        <taxon>Sphingobacteriia</taxon>
        <taxon>Sphingobacteriales</taxon>
        <taxon>Sphingobacteriaceae</taxon>
        <taxon>Pedobacter</taxon>
    </lineage>
</organism>
<dbReference type="Gene3D" id="2.40.30.170">
    <property type="match status" value="1"/>
</dbReference>
<dbReference type="PANTHER" id="PTHR30469">
    <property type="entry name" value="MULTIDRUG RESISTANCE PROTEIN MDTA"/>
    <property type="match status" value="1"/>
</dbReference>
<feature type="domain" description="Multidrug resistance protein MdtA-like alpha-helical hairpin" evidence="6">
    <location>
        <begin position="106"/>
        <end position="165"/>
    </location>
</feature>
<name>A0ABW5TST3_9SPHI</name>
<evidence type="ECO:0000313" key="10">
    <source>
        <dbReference type="EMBL" id="MFD2731837.1"/>
    </source>
</evidence>
<dbReference type="Proteomes" id="UP001597546">
    <property type="component" value="Unassembled WGS sequence"/>
</dbReference>
<keyword evidence="3" id="KW-0813">Transport</keyword>
<dbReference type="NCBIfam" id="TIGR01730">
    <property type="entry name" value="RND_mfp"/>
    <property type="match status" value="1"/>
</dbReference>
<evidence type="ECO:0000256" key="4">
    <source>
        <dbReference type="SAM" id="Coils"/>
    </source>
</evidence>
<keyword evidence="5" id="KW-1133">Transmembrane helix</keyword>
<dbReference type="Gene3D" id="1.10.287.470">
    <property type="entry name" value="Helix hairpin bin"/>
    <property type="match status" value="1"/>
</dbReference>
<accession>A0ABW5TST3</accession>
<gene>
    <name evidence="10" type="ORF">ACFSSE_08965</name>
</gene>
<feature type="domain" description="CusB-like beta-barrel" evidence="8">
    <location>
        <begin position="205"/>
        <end position="275"/>
    </location>
</feature>
<dbReference type="RefSeq" id="WP_379043388.1">
    <property type="nucleotide sequence ID" value="NZ_JBHSKW010000032.1"/>
</dbReference>
<dbReference type="Pfam" id="PF25954">
    <property type="entry name" value="Beta-barrel_RND_2"/>
    <property type="match status" value="1"/>
</dbReference>
<sequence>MKIKYVIYVLIVLVLGYLIYNRLTSSKNDAAKMGTNSKNAASKETSVNGIIVTTKDFSNAVNVSGTIEANEQVEIRSEIPGLIRSINFNEGTNVNAGSLLLKIEDTELQAQYRQALTKQKLAQETEERAGKLLKSEAISQEEYDNSEAELKSLQAQSQLIKAQLSKTEIRAPFSGRIGLRNVSKGAYVTPTTNIANLVSINPVKVTFSVPEKYSQMIRNNVEVSFTIAGTSRIFKAKIFAQEPAIDVNTRTLIIKALANNSDGYLIPGTFANISLPLQTVKNAILIPSTAVIPILSGKQVYITENGKAKAIKIVSDVRTDKDILVSEGLSKGDTVIVSGIMAIKPESPVKVKLINPAK</sequence>
<evidence type="ECO:0000256" key="3">
    <source>
        <dbReference type="ARBA" id="ARBA00022448"/>
    </source>
</evidence>
<keyword evidence="5" id="KW-0812">Transmembrane</keyword>
<dbReference type="Gene3D" id="2.40.420.20">
    <property type="match status" value="1"/>
</dbReference>
<dbReference type="Pfam" id="PF25917">
    <property type="entry name" value="BSH_RND"/>
    <property type="match status" value="1"/>
</dbReference>
<feature type="domain" description="Multidrug resistance protein MdtA-like C-terminal permuted SH3" evidence="9">
    <location>
        <begin position="282"/>
        <end position="340"/>
    </location>
</feature>
<evidence type="ECO:0000259" key="6">
    <source>
        <dbReference type="Pfam" id="PF25876"/>
    </source>
</evidence>
<feature type="transmembrane region" description="Helical" evidence="5">
    <location>
        <begin position="6"/>
        <end position="23"/>
    </location>
</feature>
<dbReference type="InterPro" id="IPR058627">
    <property type="entry name" value="MdtA-like_C"/>
</dbReference>
<feature type="coiled-coil region" evidence="4">
    <location>
        <begin position="136"/>
        <end position="170"/>
    </location>
</feature>
<dbReference type="EMBL" id="JBHULV010000028">
    <property type="protein sequence ID" value="MFD2731837.1"/>
    <property type="molecule type" value="Genomic_DNA"/>
</dbReference>
<evidence type="ECO:0000259" key="8">
    <source>
        <dbReference type="Pfam" id="PF25954"/>
    </source>
</evidence>
<comment type="subcellular location">
    <subcellularLocation>
        <location evidence="1">Cell envelope</location>
    </subcellularLocation>
</comment>
<comment type="caution">
    <text evidence="10">The sequence shown here is derived from an EMBL/GenBank/DDBJ whole genome shotgun (WGS) entry which is preliminary data.</text>
</comment>
<dbReference type="Pfam" id="PF25967">
    <property type="entry name" value="RND-MFP_C"/>
    <property type="match status" value="1"/>
</dbReference>
<evidence type="ECO:0000313" key="11">
    <source>
        <dbReference type="Proteomes" id="UP001597546"/>
    </source>
</evidence>
<keyword evidence="11" id="KW-1185">Reference proteome</keyword>
<dbReference type="SUPFAM" id="SSF111369">
    <property type="entry name" value="HlyD-like secretion proteins"/>
    <property type="match status" value="1"/>
</dbReference>
<keyword evidence="4" id="KW-0175">Coiled coil</keyword>
<reference evidence="11" key="1">
    <citation type="journal article" date="2019" name="Int. J. Syst. Evol. Microbiol.">
        <title>The Global Catalogue of Microorganisms (GCM) 10K type strain sequencing project: providing services to taxonomists for standard genome sequencing and annotation.</title>
        <authorList>
            <consortium name="The Broad Institute Genomics Platform"/>
            <consortium name="The Broad Institute Genome Sequencing Center for Infectious Disease"/>
            <person name="Wu L."/>
            <person name="Ma J."/>
        </authorList>
    </citation>
    <scope>NUCLEOTIDE SEQUENCE [LARGE SCALE GENOMIC DNA]</scope>
    <source>
        <strain evidence="11">KCTC 42456</strain>
    </source>
</reference>
<evidence type="ECO:0000259" key="9">
    <source>
        <dbReference type="Pfam" id="PF25967"/>
    </source>
</evidence>
<dbReference type="PANTHER" id="PTHR30469:SF36">
    <property type="entry name" value="BLL3903 PROTEIN"/>
    <property type="match status" value="1"/>
</dbReference>
<dbReference type="Gene3D" id="2.40.50.100">
    <property type="match status" value="1"/>
</dbReference>
<dbReference type="Pfam" id="PF25876">
    <property type="entry name" value="HH_MFP_RND"/>
    <property type="match status" value="1"/>
</dbReference>
<dbReference type="InterPro" id="IPR058625">
    <property type="entry name" value="MdtA-like_BSH"/>
</dbReference>
<keyword evidence="5" id="KW-0472">Membrane</keyword>
<evidence type="ECO:0000256" key="5">
    <source>
        <dbReference type="SAM" id="Phobius"/>
    </source>
</evidence>
<dbReference type="InterPro" id="IPR058624">
    <property type="entry name" value="MdtA-like_HH"/>
</dbReference>
<evidence type="ECO:0000256" key="1">
    <source>
        <dbReference type="ARBA" id="ARBA00004196"/>
    </source>
</evidence>
<proteinExistence type="inferred from homology"/>
<protein>
    <submittedName>
        <fullName evidence="10">Efflux RND transporter periplasmic adaptor subunit</fullName>
    </submittedName>
</protein>
<evidence type="ECO:0000259" key="7">
    <source>
        <dbReference type="Pfam" id="PF25917"/>
    </source>
</evidence>
<dbReference type="InterPro" id="IPR006143">
    <property type="entry name" value="RND_pump_MFP"/>
</dbReference>